<reference evidence="2" key="1">
    <citation type="submission" date="2016-11" db="EMBL/GenBank/DDBJ databases">
        <authorList>
            <person name="Xavier A.S."/>
            <person name="Silva F.P."/>
            <person name="Vidigal P.M.P."/>
            <person name="Lima T.T.M."/>
            <person name="Souza F.O."/>
            <person name="Alfenas-Zerbini P."/>
        </authorList>
    </citation>
    <scope>NUCLEOTIDE SEQUENCE [LARGE SCALE GENOMIC DNA]</scope>
</reference>
<protein>
    <submittedName>
        <fullName evidence="1">Putative poly(A) polymerase</fullName>
    </submittedName>
</protein>
<evidence type="ECO:0000313" key="2">
    <source>
        <dbReference type="Proteomes" id="UP000221958"/>
    </source>
</evidence>
<gene>
    <name evidence="1" type="ORF">phiAp1_31</name>
</gene>
<dbReference type="EMBL" id="KY117485">
    <property type="protein sequence ID" value="APU03172.1"/>
    <property type="molecule type" value="Genomic_DNA"/>
</dbReference>
<keyword evidence="2" id="KW-1185">Reference proteome</keyword>
<dbReference type="Gene3D" id="3.30.460.10">
    <property type="entry name" value="Beta Polymerase, domain 2"/>
    <property type="match status" value="1"/>
</dbReference>
<evidence type="ECO:0000313" key="1">
    <source>
        <dbReference type="EMBL" id="APU03172.1"/>
    </source>
</evidence>
<dbReference type="PROSITE" id="PS51257">
    <property type="entry name" value="PROKAR_LIPOPROTEIN"/>
    <property type="match status" value="1"/>
</dbReference>
<proteinExistence type="predicted"/>
<sequence>MRDVTDIAAEALEIIEDLKKAGVAGVLAGGCARDIAHAIEPKDYDIVVYENQSSTVLIEKLMKAGFYALEPYGDTCSTREDIRNDLDCVIHGCAPNGAVCDILIYTCDFDSPEEVVRTFDCTLNMAWLGVGEFGQLSVNTVPDYPTPIQNFAEVVPNVFVAGVDDTRARYIAGKFPQYIHNRT</sequence>
<dbReference type="InterPro" id="IPR043519">
    <property type="entry name" value="NT_sf"/>
</dbReference>
<name>A0A1L7DS49_9CAUD</name>
<organism evidence="1 2">
    <name type="scientific">Ralstonia phage phiAp1</name>
    <dbReference type="NCBI Taxonomy" id="2783867"/>
    <lineage>
        <taxon>Viruses</taxon>
        <taxon>Duplodnaviria</taxon>
        <taxon>Heunggongvirae</taxon>
        <taxon>Uroviricota</taxon>
        <taxon>Caudoviricetes</taxon>
        <taxon>Autographivirales</taxon>
        <taxon>Autoscriptoviridae</taxon>
        <taxon>Ayakvirus</taxon>
        <taxon>Ayakvirus Ap1</taxon>
    </lineage>
</organism>
<dbReference type="SUPFAM" id="SSF81301">
    <property type="entry name" value="Nucleotidyltransferase"/>
    <property type="match status" value="1"/>
</dbReference>
<dbReference type="Proteomes" id="UP000221958">
    <property type="component" value="Segment"/>
</dbReference>
<accession>A0A1L7DS49</accession>